<dbReference type="AlphaFoldDB" id="X6MJT7"/>
<feature type="compositionally biased region" description="Basic and acidic residues" evidence="1">
    <location>
        <begin position="484"/>
        <end position="497"/>
    </location>
</feature>
<dbReference type="EMBL" id="ASPP01020339">
    <property type="protein sequence ID" value="ETO13886.1"/>
    <property type="molecule type" value="Genomic_DNA"/>
</dbReference>
<keyword evidence="4" id="KW-1185">Reference proteome</keyword>
<feature type="compositionally biased region" description="Basic and acidic residues" evidence="1">
    <location>
        <begin position="451"/>
        <end position="465"/>
    </location>
</feature>
<evidence type="ECO:0000313" key="3">
    <source>
        <dbReference type="EMBL" id="ETO13886.1"/>
    </source>
</evidence>
<feature type="transmembrane region" description="Helical" evidence="2">
    <location>
        <begin position="271"/>
        <end position="298"/>
    </location>
</feature>
<evidence type="ECO:0000313" key="4">
    <source>
        <dbReference type="Proteomes" id="UP000023152"/>
    </source>
</evidence>
<keyword evidence="2" id="KW-1133">Transmembrane helix</keyword>
<comment type="caution">
    <text evidence="3">The sequence shown here is derived from an EMBL/GenBank/DDBJ whole genome shotgun (WGS) entry which is preliminary data.</text>
</comment>
<evidence type="ECO:0000256" key="2">
    <source>
        <dbReference type="SAM" id="Phobius"/>
    </source>
</evidence>
<organism evidence="3 4">
    <name type="scientific">Reticulomyxa filosa</name>
    <dbReference type="NCBI Taxonomy" id="46433"/>
    <lineage>
        <taxon>Eukaryota</taxon>
        <taxon>Sar</taxon>
        <taxon>Rhizaria</taxon>
        <taxon>Retaria</taxon>
        <taxon>Foraminifera</taxon>
        <taxon>Monothalamids</taxon>
        <taxon>Reticulomyxidae</taxon>
        <taxon>Reticulomyxa</taxon>
    </lineage>
</organism>
<keyword evidence="2" id="KW-0812">Transmembrane</keyword>
<evidence type="ECO:0000256" key="1">
    <source>
        <dbReference type="SAM" id="MobiDB-lite"/>
    </source>
</evidence>
<reference evidence="3 4" key="1">
    <citation type="journal article" date="2013" name="Curr. Biol.">
        <title>The Genome of the Foraminiferan Reticulomyxa filosa.</title>
        <authorList>
            <person name="Glockner G."/>
            <person name="Hulsmann N."/>
            <person name="Schleicher M."/>
            <person name="Noegel A.A."/>
            <person name="Eichinger L."/>
            <person name="Gallinger C."/>
            <person name="Pawlowski J."/>
            <person name="Sierra R."/>
            <person name="Euteneuer U."/>
            <person name="Pillet L."/>
            <person name="Moustafa A."/>
            <person name="Platzer M."/>
            <person name="Groth M."/>
            <person name="Szafranski K."/>
            <person name="Schliwa M."/>
        </authorList>
    </citation>
    <scope>NUCLEOTIDE SEQUENCE [LARGE SCALE GENOMIC DNA]</scope>
</reference>
<gene>
    <name evidence="3" type="ORF">RFI_23481</name>
</gene>
<protein>
    <submittedName>
        <fullName evidence="3">Uncharacterized protein</fullName>
    </submittedName>
</protein>
<name>X6MJT7_RETFI</name>
<dbReference type="Proteomes" id="UP000023152">
    <property type="component" value="Unassembled WGS sequence"/>
</dbReference>
<sequence length="567" mass="64729">DVVATISCYTSIVFNRFHWLRARFVLMLIQIMIFFWSMESSIFSPHYEFFEFVSYDLTWFVLLINTLYLSCNYILALVIHQSIQENHLTPKSQHKKSKKNKHRASQSNIMTYLPKKFGSQNPSKILDGIILSQSINSNPNASNTAIETTAAVTAAVTTASASISAITQQETEMELTRQLDPVGTGIATSPLPSARDVEPVVKLVETVDHIRYNVDNVPTLSELKLQYVHRFAELLISCSLSTNIVVAILYWCLLFPYTTNVTAHYLRIRCLLWIIYSCAYIIFIIYMYILLNGFEYVVSPCLILFEQMCSSRRVEFKKFYLPLIYASILSLWIYGINRHASVNGNRTTITYFKPITNVIVFLFIAIGVVKNFLISAYMTPIYVKDECIEDVVGIIPEEPQANEFHTTPGEGEDSPFYIKYIDEFKCKIVRVLFEAVRTLSKQQAKKLKKKLDTIKHERTQMKDDDSGNGDPIGHLATNSSIDPEAQKEEEIQDREEISVSLDSSGVSARIGLDKQKKSESEHSESAHDIDPVTNEDKRKENRRRTKSGYNYVIQDHMDSDDEALVAL</sequence>
<feature type="region of interest" description="Disordered" evidence="1">
    <location>
        <begin position="451"/>
        <end position="567"/>
    </location>
</feature>
<proteinExistence type="predicted"/>
<feature type="compositionally biased region" description="Basic and acidic residues" evidence="1">
    <location>
        <begin position="511"/>
        <end position="539"/>
    </location>
</feature>
<keyword evidence="2" id="KW-0472">Membrane</keyword>
<feature type="transmembrane region" description="Helical" evidence="2">
    <location>
        <begin position="319"/>
        <end position="335"/>
    </location>
</feature>
<feature type="transmembrane region" description="Helical" evidence="2">
    <location>
        <begin position="231"/>
        <end position="251"/>
    </location>
</feature>
<feature type="transmembrane region" description="Helical" evidence="2">
    <location>
        <begin position="20"/>
        <end position="37"/>
    </location>
</feature>
<feature type="transmembrane region" description="Helical" evidence="2">
    <location>
        <begin position="57"/>
        <end position="79"/>
    </location>
</feature>
<feature type="compositionally biased region" description="Acidic residues" evidence="1">
    <location>
        <begin position="558"/>
        <end position="567"/>
    </location>
</feature>
<accession>X6MJT7</accession>
<feature type="non-terminal residue" evidence="3">
    <location>
        <position position="1"/>
    </location>
</feature>
<feature type="transmembrane region" description="Helical" evidence="2">
    <location>
        <begin position="355"/>
        <end position="374"/>
    </location>
</feature>